<evidence type="ECO:0000313" key="7">
    <source>
        <dbReference type="EMBL" id="PKA50219.1"/>
    </source>
</evidence>
<dbReference type="GO" id="GO:0016020">
    <property type="term" value="C:membrane"/>
    <property type="evidence" value="ECO:0007669"/>
    <property type="project" value="UniProtKB-SubCell"/>
</dbReference>
<dbReference type="AlphaFoldDB" id="A0A2I0A3V6"/>
<comment type="similarity">
    <text evidence="5">Belongs to the ROH1 family.</text>
</comment>
<name>A0A2I0A3V6_9ASPA</name>
<dbReference type="Pfam" id="PF05633">
    <property type="entry name" value="ROH1-like"/>
    <property type="match status" value="2"/>
</dbReference>
<dbReference type="InterPro" id="IPR008511">
    <property type="entry name" value="ROH1-like"/>
</dbReference>
<comment type="subcellular location">
    <subcellularLocation>
        <location evidence="1">Membrane</location>
        <topology evidence="1">Single-pass membrane protein</topology>
    </subcellularLocation>
</comment>
<evidence type="ECO:0000256" key="4">
    <source>
        <dbReference type="ARBA" id="ARBA00023136"/>
    </source>
</evidence>
<dbReference type="EMBL" id="KZ452027">
    <property type="protein sequence ID" value="PKA50219.1"/>
    <property type="molecule type" value="Genomic_DNA"/>
</dbReference>
<evidence type="ECO:0000256" key="2">
    <source>
        <dbReference type="ARBA" id="ARBA00022692"/>
    </source>
</evidence>
<dbReference type="OrthoDB" id="1878996at2759"/>
<gene>
    <name evidence="7" type="ORF">AXF42_Ash017813</name>
</gene>
<evidence type="ECO:0000313" key="8">
    <source>
        <dbReference type="Proteomes" id="UP000236161"/>
    </source>
</evidence>
<proteinExistence type="inferred from homology"/>
<sequence>MPTAAAGAECRGGPSVSLSMSFRSISVISLRRNQVASMEPSSEEELLQLDLLHCRLVTSLQSVLPLTISSGSTKKSCPAAAAGGGRPVVSLPFLYKLIDAFLDCESDFKSFLHLVLSRNPNLISRPPLDRAVSDLLDRSLKALDLCNSVSLSIDSLRNWNRHADIAASALIPLAPPAPSRLNRARSALSKLAGRSALSFTSSKISRSWSATKQLQAMATSTAAPRSCDSGSAAVLAIAVNTISTMLAFVMWVLVLAFPCGGGVAGSSPPPATAVRQIPWTVALAALQDRVVEERRRERGGGGTTFAAVAGILTETLAVERVGREVMEAVSNGGETIGKAAELAAVSRSLEDGLLPFEMKVRDLFHRVVRSREEVLRRLDIGSRSPPFSIASLFS</sequence>
<organism evidence="7 8">
    <name type="scientific">Apostasia shenzhenica</name>
    <dbReference type="NCBI Taxonomy" id="1088818"/>
    <lineage>
        <taxon>Eukaryota</taxon>
        <taxon>Viridiplantae</taxon>
        <taxon>Streptophyta</taxon>
        <taxon>Embryophyta</taxon>
        <taxon>Tracheophyta</taxon>
        <taxon>Spermatophyta</taxon>
        <taxon>Magnoliopsida</taxon>
        <taxon>Liliopsida</taxon>
        <taxon>Asparagales</taxon>
        <taxon>Orchidaceae</taxon>
        <taxon>Apostasioideae</taxon>
        <taxon>Apostasia</taxon>
    </lineage>
</organism>
<accession>A0A2I0A3V6</accession>
<keyword evidence="3 6" id="KW-1133">Transmembrane helix</keyword>
<protein>
    <submittedName>
        <fullName evidence="7">Uncharacterized protein</fullName>
    </submittedName>
</protein>
<keyword evidence="2 6" id="KW-0812">Transmembrane</keyword>
<evidence type="ECO:0000256" key="6">
    <source>
        <dbReference type="SAM" id="Phobius"/>
    </source>
</evidence>
<keyword evidence="4 6" id="KW-0472">Membrane</keyword>
<reference evidence="7 8" key="1">
    <citation type="journal article" date="2017" name="Nature">
        <title>The Apostasia genome and the evolution of orchids.</title>
        <authorList>
            <person name="Zhang G.Q."/>
            <person name="Liu K.W."/>
            <person name="Li Z."/>
            <person name="Lohaus R."/>
            <person name="Hsiao Y.Y."/>
            <person name="Niu S.C."/>
            <person name="Wang J.Y."/>
            <person name="Lin Y.C."/>
            <person name="Xu Q."/>
            <person name="Chen L.J."/>
            <person name="Yoshida K."/>
            <person name="Fujiwara S."/>
            <person name="Wang Z.W."/>
            <person name="Zhang Y.Q."/>
            <person name="Mitsuda N."/>
            <person name="Wang M."/>
            <person name="Liu G.H."/>
            <person name="Pecoraro L."/>
            <person name="Huang H.X."/>
            <person name="Xiao X.J."/>
            <person name="Lin M."/>
            <person name="Wu X.Y."/>
            <person name="Wu W.L."/>
            <person name="Chen Y.Y."/>
            <person name="Chang S.B."/>
            <person name="Sakamoto S."/>
            <person name="Ohme-Takagi M."/>
            <person name="Yagi M."/>
            <person name="Zeng S.J."/>
            <person name="Shen C.Y."/>
            <person name="Yeh C.M."/>
            <person name="Luo Y.B."/>
            <person name="Tsai W.C."/>
            <person name="Van de Peer Y."/>
            <person name="Liu Z.J."/>
        </authorList>
    </citation>
    <scope>NUCLEOTIDE SEQUENCE [LARGE SCALE GENOMIC DNA]</scope>
    <source>
        <strain evidence="8">cv. Shenzhen</strain>
        <tissue evidence="7">Stem</tissue>
    </source>
</reference>
<evidence type="ECO:0000256" key="1">
    <source>
        <dbReference type="ARBA" id="ARBA00004167"/>
    </source>
</evidence>
<feature type="transmembrane region" description="Helical" evidence="6">
    <location>
        <begin position="232"/>
        <end position="257"/>
    </location>
</feature>
<dbReference type="PANTHER" id="PTHR31509">
    <property type="entry name" value="BPS1-LIKE PROTEIN"/>
    <property type="match status" value="1"/>
</dbReference>
<dbReference type="Proteomes" id="UP000236161">
    <property type="component" value="Unassembled WGS sequence"/>
</dbReference>
<keyword evidence="8" id="KW-1185">Reference proteome</keyword>
<dbReference type="STRING" id="1088818.A0A2I0A3V6"/>
<evidence type="ECO:0000256" key="3">
    <source>
        <dbReference type="ARBA" id="ARBA00022989"/>
    </source>
</evidence>
<evidence type="ECO:0000256" key="5">
    <source>
        <dbReference type="ARBA" id="ARBA00035114"/>
    </source>
</evidence>